<dbReference type="Proteomes" id="UP001302812">
    <property type="component" value="Unassembled WGS sequence"/>
</dbReference>
<evidence type="ECO:0000256" key="1">
    <source>
        <dbReference type="SAM" id="MobiDB-lite"/>
    </source>
</evidence>
<proteinExistence type="predicted"/>
<organism evidence="2 3">
    <name type="scientific">Canariomyces notabilis</name>
    <dbReference type="NCBI Taxonomy" id="2074819"/>
    <lineage>
        <taxon>Eukaryota</taxon>
        <taxon>Fungi</taxon>
        <taxon>Dikarya</taxon>
        <taxon>Ascomycota</taxon>
        <taxon>Pezizomycotina</taxon>
        <taxon>Sordariomycetes</taxon>
        <taxon>Sordariomycetidae</taxon>
        <taxon>Sordariales</taxon>
        <taxon>Chaetomiaceae</taxon>
        <taxon>Canariomyces</taxon>
    </lineage>
</organism>
<comment type="caution">
    <text evidence="2">The sequence shown here is derived from an EMBL/GenBank/DDBJ whole genome shotgun (WGS) entry which is preliminary data.</text>
</comment>
<accession>A0AAN6YXX4</accession>
<feature type="compositionally biased region" description="Basic residues" evidence="1">
    <location>
        <begin position="127"/>
        <end position="138"/>
    </location>
</feature>
<dbReference type="AlphaFoldDB" id="A0AAN6YXX4"/>
<reference evidence="2" key="1">
    <citation type="journal article" date="2023" name="Mol. Phylogenet. Evol.">
        <title>Genome-scale phylogeny and comparative genomics of the fungal order Sordariales.</title>
        <authorList>
            <person name="Hensen N."/>
            <person name="Bonometti L."/>
            <person name="Westerberg I."/>
            <person name="Brannstrom I.O."/>
            <person name="Guillou S."/>
            <person name="Cros-Aarteil S."/>
            <person name="Calhoun S."/>
            <person name="Haridas S."/>
            <person name="Kuo A."/>
            <person name="Mondo S."/>
            <person name="Pangilinan J."/>
            <person name="Riley R."/>
            <person name="LaButti K."/>
            <person name="Andreopoulos B."/>
            <person name="Lipzen A."/>
            <person name="Chen C."/>
            <person name="Yan M."/>
            <person name="Daum C."/>
            <person name="Ng V."/>
            <person name="Clum A."/>
            <person name="Steindorff A."/>
            <person name="Ohm R.A."/>
            <person name="Martin F."/>
            <person name="Silar P."/>
            <person name="Natvig D.O."/>
            <person name="Lalanne C."/>
            <person name="Gautier V."/>
            <person name="Ament-Velasquez S.L."/>
            <person name="Kruys A."/>
            <person name="Hutchinson M.I."/>
            <person name="Powell A.J."/>
            <person name="Barry K."/>
            <person name="Miller A.N."/>
            <person name="Grigoriev I.V."/>
            <person name="Debuchy R."/>
            <person name="Gladieux P."/>
            <person name="Hiltunen Thoren M."/>
            <person name="Johannesson H."/>
        </authorList>
    </citation>
    <scope>NUCLEOTIDE SEQUENCE</scope>
    <source>
        <strain evidence="2">CBS 508.74</strain>
    </source>
</reference>
<name>A0AAN6YXX4_9PEZI</name>
<dbReference type="RefSeq" id="XP_064675402.1">
    <property type="nucleotide sequence ID" value="XM_064810422.1"/>
</dbReference>
<sequence length="172" mass="19244">MPPRRKSKYAMPPVVFNNESDDNYEPAAPEDVLSPDPSKVHQLPPPPGPRPKRTKTVIKENDSVVPEPAEPNSDLDDVKSTDADDENDYLEALLIAECSRDQELDEEYEDDEGSDAQVPDAESVNGSRRRHVRRPVSRPRVSRVAILHCELRGSCSDPVVGDEKRVSKDGRY</sequence>
<protein>
    <submittedName>
        <fullName evidence="2">Uncharacterized protein</fullName>
    </submittedName>
</protein>
<evidence type="ECO:0000313" key="2">
    <source>
        <dbReference type="EMBL" id="KAK4117832.1"/>
    </source>
</evidence>
<dbReference type="EMBL" id="MU853332">
    <property type="protein sequence ID" value="KAK4117832.1"/>
    <property type="molecule type" value="Genomic_DNA"/>
</dbReference>
<reference evidence="2" key="2">
    <citation type="submission" date="2023-05" db="EMBL/GenBank/DDBJ databases">
        <authorList>
            <consortium name="Lawrence Berkeley National Laboratory"/>
            <person name="Steindorff A."/>
            <person name="Hensen N."/>
            <person name="Bonometti L."/>
            <person name="Westerberg I."/>
            <person name="Brannstrom I.O."/>
            <person name="Guillou S."/>
            <person name="Cros-Aarteil S."/>
            <person name="Calhoun S."/>
            <person name="Haridas S."/>
            <person name="Kuo A."/>
            <person name="Mondo S."/>
            <person name="Pangilinan J."/>
            <person name="Riley R."/>
            <person name="Labutti K."/>
            <person name="Andreopoulos B."/>
            <person name="Lipzen A."/>
            <person name="Chen C."/>
            <person name="Yanf M."/>
            <person name="Daum C."/>
            <person name="Ng V."/>
            <person name="Clum A."/>
            <person name="Ohm R."/>
            <person name="Martin F."/>
            <person name="Silar P."/>
            <person name="Natvig D."/>
            <person name="Lalanne C."/>
            <person name="Gautier V."/>
            <person name="Ament-Velasquez S.L."/>
            <person name="Kruys A."/>
            <person name="Hutchinson M.I."/>
            <person name="Powell A.J."/>
            <person name="Barry K."/>
            <person name="Miller A.N."/>
            <person name="Grigoriev I.V."/>
            <person name="Debuchy R."/>
            <person name="Gladieux P."/>
            <person name="Thoren M.H."/>
            <person name="Johannesson H."/>
        </authorList>
    </citation>
    <scope>NUCLEOTIDE SEQUENCE</scope>
    <source>
        <strain evidence="2">CBS 508.74</strain>
    </source>
</reference>
<evidence type="ECO:0000313" key="3">
    <source>
        <dbReference type="Proteomes" id="UP001302812"/>
    </source>
</evidence>
<gene>
    <name evidence="2" type="ORF">N656DRAFT_64314</name>
</gene>
<feature type="region of interest" description="Disordered" evidence="1">
    <location>
        <begin position="100"/>
        <end position="138"/>
    </location>
</feature>
<feature type="region of interest" description="Disordered" evidence="1">
    <location>
        <begin position="1"/>
        <end position="88"/>
    </location>
</feature>
<dbReference type="GeneID" id="89934547"/>
<keyword evidence="3" id="KW-1185">Reference proteome</keyword>
<feature type="compositionally biased region" description="Acidic residues" evidence="1">
    <location>
        <begin position="103"/>
        <end position="114"/>
    </location>
</feature>